<dbReference type="EC" id="2.8.2.-" evidence="3"/>
<dbReference type="Pfam" id="PF00685">
    <property type="entry name" value="Sulfotransfer_1"/>
    <property type="match status" value="2"/>
</dbReference>
<evidence type="ECO:0000256" key="2">
    <source>
        <dbReference type="ARBA" id="ARBA00022679"/>
    </source>
</evidence>
<sequence length="549" mass="63860">MSIRNTCLPMEIETVTDTTVPNHDETEIESTEFEKNQKRYQDLISTFPHVKGWGFKDPFISYLKTANRSRFDDSTNPLLKRNPHELIPFLEIEFPVFPQVDSLKDKGNTLSSTHMPYKSLPDSVVKKGCKMVYIWRDPKDTFISLWHFFQKKRSDSGPLDSLENCFDMFCKGFSGYGPYLDHVLAYWKAPQENPDKILFLNFETLKNLEANKGDKERELSQRARKTGDWVNYLTPDMAARIDGIMEEKFKGTGLLEYETVRDSTVPNHDETELTEFQKNQKRYQDLISTLPHTGSTWLKSLTFTIANRSRFDDSTNPLLKRNPHELIPFLEIEFPLFPHIDVLQDEGNTLFSTHMPHDFLPDSVVKSDCKMVYMWRDPKDTFISFWSFIQRQRSTRGPLSSLEECFDMFCQGISGEGPYLDHVLGYWKAHQENPDKILFLKYETVRADPLPYLKRLAEFMGYGFTDEEKKNGVVEKVVNLCSFETMKNLEANKGDKEREDHPSPYTNSTYFRKGKTGDWVNYLTPEMAARMDGIMEEKFKGTGLLENGE</sequence>
<evidence type="ECO:0000313" key="6">
    <source>
        <dbReference type="Proteomes" id="UP000824890"/>
    </source>
</evidence>
<dbReference type="InterPro" id="IPR027417">
    <property type="entry name" value="P-loop_NTPase"/>
</dbReference>
<evidence type="ECO:0000259" key="4">
    <source>
        <dbReference type="Pfam" id="PF00685"/>
    </source>
</evidence>
<reference evidence="5 6" key="1">
    <citation type="submission" date="2021-05" db="EMBL/GenBank/DDBJ databases">
        <title>Genome Assembly of Synthetic Allotetraploid Brassica napus Reveals Homoeologous Exchanges between Subgenomes.</title>
        <authorList>
            <person name="Davis J.T."/>
        </authorList>
    </citation>
    <scope>NUCLEOTIDE SEQUENCE [LARGE SCALE GENOMIC DNA]</scope>
    <source>
        <strain evidence="6">cv. Da-Ae</strain>
        <tissue evidence="5">Seedling</tissue>
    </source>
</reference>
<comment type="caution">
    <text evidence="5">The sequence shown here is derived from an EMBL/GenBank/DDBJ whole genome shotgun (WGS) entry which is preliminary data.</text>
</comment>
<dbReference type="EMBL" id="JAGKQM010000016">
    <property type="protein sequence ID" value="KAH0874841.1"/>
    <property type="molecule type" value="Genomic_DNA"/>
</dbReference>
<comment type="similarity">
    <text evidence="1 3">Belongs to the sulfotransferase 1 family.</text>
</comment>
<name>A0ABQ7Z3U1_BRANA</name>
<keyword evidence="6" id="KW-1185">Reference proteome</keyword>
<dbReference type="Proteomes" id="UP000824890">
    <property type="component" value="Unassembled WGS sequence"/>
</dbReference>
<feature type="domain" description="Sulfotransferase" evidence="4">
    <location>
        <begin position="286"/>
        <end position="543"/>
    </location>
</feature>
<proteinExistence type="inferred from homology"/>
<evidence type="ECO:0000256" key="3">
    <source>
        <dbReference type="RuleBase" id="RU361155"/>
    </source>
</evidence>
<protein>
    <recommendedName>
        <fullName evidence="3">Sulfotransferase</fullName>
        <ecNumber evidence="3">2.8.2.-</ecNumber>
    </recommendedName>
</protein>
<dbReference type="SUPFAM" id="SSF52540">
    <property type="entry name" value="P-loop containing nucleoside triphosphate hydrolases"/>
    <property type="match status" value="2"/>
</dbReference>
<gene>
    <name evidence="5" type="ORF">HID58_072203</name>
</gene>
<accession>A0ABQ7Z3U1</accession>
<evidence type="ECO:0000313" key="5">
    <source>
        <dbReference type="EMBL" id="KAH0874841.1"/>
    </source>
</evidence>
<keyword evidence="2 3" id="KW-0808">Transferase</keyword>
<dbReference type="PANTHER" id="PTHR11783">
    <property type="entry name" value="SULFOTRANSFERASE SULT"/>
    <property type="match status" value="1"/>
</dbReference>
<feature type="domain" description="Sulfotransferase" evidence="4">
    <location>
        <begin position="67"/>
        <end position="206"/>
    </location>
</feature>
<organism evidence="5 6">
    <name type="scientific">Brassica napus</name>
    <name type="common">Rape</name>
    <dbReference type="NCBI Taxonomy" id="3708"/>
    <lineage>
        <taxon>Eukaryota</taxon>
        <taxon>Viridiplantae</taxon>
        <taxon>Streptophyta</taxon>
        <taxon>Embryophyta</taxon>
        <taxon>Tracheophyta</taxon>
        <taxon>Spermatophyta</taxon>
        <taxon>Magnoliopsida</taxon>
        <taxon>eudicotyledons</taxon>
        <taxon>Gunneridae</taxon>
        <taxon>Pentapetalae</taxon>
        <taxon>rosids</taxon>
        <taxon>malvids</taxon>
        <taxon>Brassicales</taxon>
        <taxon>Brassicaceae</taxon>
        <taxon>Brassiceae</taxon>
        <taxon>Brassica</taxon>
    </lineage>
</organism>
<dbReference type="InterPro" id="IPR000863">
    <property type="entry name" value="Sulfotransferase_dom"/>
</dbReference>
<evidence type="ECO:0000256" key="1">
    <source>
        <dbReference type="ARBA" id="ARBA00005771"/>
    </source>
</evidence>
<dbReference type="Gene3D" id="3.40.50.300">
    <property type="entry name" value="P-loop containing nucleotide triphosphate hydrolases"/>
    <property type="match status" value="2"/>
</dbReference>